<dbReference type="EMBL" id="LXQA010620135">
    <property type="protein sequence ID" value="MCI62505.1"/>
    <property type="molecule type" value="Genomic_DNA"/>
</dbReference>
<organism evidence="1 2">
    <name type="scientific">Trifolium medium</name>
    <dbReference type="NCBI Taxonomy" id="97028"/>
    <lineage>
        <taxon>Eukaryota</taxon>
        <taxon>Viridiplantae</taxon>
        <taxon>Streptophyta</taxon>
        <taxon>Embryophyta</taxon>
        <taxon>Tracheophyta</taxon>
        <taxon>Spermatophyta</taxon>
        <taxon>Magnoliopsida</taxon>
        <taxon>eudicotyledons</taxon>
        <taxon>Gunneridae</taxon>
        <taxon>Pentapetalae</taxon>
        <taxon>rosids</taxon>
        <taxon>fabids</taxon>
        <taxon>Fabales</taxon>
        <taxon>Fabaceae</taxon>
        <taxon>Papilionoideae</taxon>
        <taxon>50 kb inversion clade</taxon>
        <taxon>NPAAA clade</taxon>
        <taxon>Hologalegina</taxon>
        <taxon>IRL clade</taxon>
        <taxon>Trifolieae</taxon>
        <taxon>Trifolium</taxon>
    </lineage>
</organism>
<feature type="non-terminal residue" evidence="1">
    <location>
        <position position="87"/>
    </location>
</feature>
<feature type="non-terminal residue" evidence="1">
    <location>
        <position position="1"/>
    </location>
</feature>
<comment type="caution">
    <text evidence="1">The sequence shown here is derived from an EMBL/GenBank/DDBJ whole genome shotgun (WGS) entry which is preliminary data.</text>
</comment>
<protein>
    <submittedName>
        <fullName evidence="1">Uncharacterized protein</fullName>
    </submittedName>
</protein>
<keyword evidence="2" id="KW-1185">Reference proteome</keyword>
<name>A0A392TRL5_9FABA</name>
<proteinExistence type="predicted"/>
<accession>A0A392TRL5</accession>
<dbReference type="AlphaFoldDB" id="A0A392TRL5"/>
<reference evidence="1 2" key="1">
    <citation type="journal article" date="2018" name="Front. Plant Sci.">
        <title>Red Clover (Trifolium pratense) and Zigzag Clover (T. medium) - A Picture of Genomic Similarities and Differences.</title>
        <authorList>
            <person name="Dluhosova J."/>
            <person name="Istvanek J."/>
            <person name="Nedelnik J."/>
            <person name="Repkova J."/>
        </authorList>
    </citation>
    <scope>NUCLEOTIDE SEQUENCE [LARGE SCALE GENOMIC DNA]</scope>
    <source>
        <strain evidence="2">cv. 10/8</strain>
        <tissue evidence="1">Leaf</tissue>
    </source>
</reference>
<evidence type="ECO:0000313" key="1">
    <source>
        <dbReference type="EMBL" id="MCI62505.1"/>
    </source>
</evidence>
<evidence type="ECO:0000313" key="2">
    <source>
        <dbReference type="Proteomes" id="UP000265520"/>
    </source>
</evidence>
<dbReference type="Proteomes" id="UP000265520">
    <property type="component" value="Unassembled WGS sequence"/>
</dbReference>
<sequence>GVEGAHTGVVLPSSSSSDLLSVDLLTSYLDRLSVSPSSCSNMTTEDRSQELIHCYKRIVVDFFKGATLLVSDPISFEFVPFTERIQE</sequence>